<reference evidence="1" key="1">
    <citation type="submission" date="2020-05" db="EMBL/GenBank/DDBJ databases">
        <title>Phylogenomic resolution of chytrid fungi.</title>
        <authorList>
            <person name="Stajich J.E."/>
            <person name="Amses K."/>
            <person name="Simmons R."/>
            <person name="Seto K."/>
            <person name="Myers J."/>
            <person name="Bonds A."/>
            <person name="Quandt C.A."/>
            <person name="Barry K."/>
            <person name="Liu P."/>
            <person name="Grigoriev I."/>
            <person name="Longcore J.E."/>
            <person name="James T.Y."/>
        </authorList>
    </citation>
    <scope>NUCLEOTIDE SEQUENCE</scope>
    <source>
        <strain evidence="1">JEL0379</strain>
    </source>
</reference>
<dbReference type="Proteomes" id="UP001212152">
    <property type="component" value="Unassembled WGS sequence"/>
</dbReference>
<evidence type="ECO:0000313" key="2">
    <source>
        <dbReference type="Proteomes" id="UP001212152"/>
    </source>
</evidence>
<proteinExistence type="predicted"/>
<dbReference type="AlphaFoldDB" id="A0AAD5TSZ4"/>
<keyword evidence="2" id="KW-1185">Reference proteome</keyword>
<evidence type="ECO:0000313" key="1">
    <source>
        <dbReference type="EMBL" id="KAJ3183811.1"/>
    </source>
</evidence>
<dbReference type="EMBL" id="JADGJQ010000005">
    <property type="protein sequence ID" value="KAJ3183811.1"/>
    <property type="molecule type" value="Genomic_DNA"/>
</dbReference>
<comment type="caution">
    <text evidence="1">The sequence shown here is derived from an EMBL/GenBank/DDBJ whole genome shotgun (WGS) entry which is preliminary data.</text>
</comment>
<accession>A0AAD5TSZ4</accession>
<name>A0AAD5TSZ4_9FUNG</name>
<protein>
    <submittedName>
        <fullName evidence="1">Uncharacterized protein</fullName>
    </submittedName>
</protein>
<organism evidence="1 2">
    <name type="scientific">Geranomyces variabilis</name>
    <dbReference type="NCBI Taxonomy" id="109894"/>
    <lineage>
        <taxon>Eukaryota</taxon>
        <taxon>Fungi</taxon>
        <taxon>Fungi incertae sedis</taxon>
        <taxon>Chytridiomycota</taxon>
        <taxon>Chytridiomycota incertae sedis</taxon>
        <taxon>Chytridiomycetes</taxon>
        <taxon>Spizellomycetales</taxon>
        <taxon>Powellomycetaceae</taxon>
        <taxon>Geranomyces</taxon>
    </lineage>
</organism>
<gene>
    <name evidence="1" type="ORF">HDU87_005927</name>
</gene>
<sequence length="72" mass="8468">MLIRQLFDNAKHMNNPREVQMLLGRVELELSSNYHQQPYYNPTAFGGSKWERNIPFPEELIKRGVSPFDNCT</sequence>